<dbReference type="EMBL" id="CZDF01000148">
    <property type="protein sequence ID" value="CUR32146.1"/>
    <property type="molecule type" value="Genomic_DNA"/>
</dbReference>
<evidence type="ECO:0000313" key="2">
    <source>
        <dbReference type="Proteomes" id="UP000184315"/>
    </source>
</evidence>
<reference evidence="2" key="1">
    <citation type="submission" date="2015-10" db="EMBL/GenBank/DDBJ databases">
        <authorList>
            <person name="Regsiter A."/>
            <person name="william w."/>
        </authorList>
    </citation>
    <scope>NUCLEOTIDE SEQUENCE [LARGE SCALE GENOMIC DNA]</scope>
</reference>
<protein>
    <submittedName>
        <fullName evidence="1">Uncharacterized protein</fullName>
    </submittedName>
</protein>
<sequence>MPIIPAGWSGLQTVNAIDTGGAGSGSPIYQFAKSVSLTILELDTFIDLVGTSTEPINRELSLDIVSGGIRLYWKNLDDTYALIDQSELISEDRFTDTSLGKLGLAIKAIEPSELFFAIKWDTDLDFYIYTSTLLEDLMINPQVRLLLGTGNNYIPRNVNDFDSDPTQYLINLNKIKNSDTNTTGFKMFDIYCFYPGKPITFNIVSDSSVDGLAMQLFDPVNVAEAIFDVANDVINAELNDLSSSFVGNVTRSAYFIPVINDQITVTPNFSIHLGRFIGKSQVTHQKDTVIIRDYLPNSDPSIGGAFVLTGEF</sequence>
<dbReference type="Proteomes" id="UP000184315">
    <property type="component" value="Unassembled WGS sequence"/>
</dbReference>
<organism evidence="1 2">
    <name type="scientific">Planktothrix tepida PCC 9214</name>
    <dbReference type="NCBI Taxonomy" id="671072"/>
    <lineage>
        <taxon>Bacteria</taxon>
        <taxon>Bacillati</taxon>
        <taxon>Cyanobacteriota</taxon>
        <taxon>Cyanophyceae</taxon>
        <taxon>Oscillatoriophycideae</taxon>
        <taxon>Oscillatoriales</taxon>
        <taxon>Microcoleaceae</taxon>
        <taxon>Planktothrix</taxon>
    </lineage>
</organism>
<dbReference type="OrthoDB" id="9823786at2"/>
<dbReference type="AlphaFoldDB" id="A0A1J1LJC7"/>
<dbReference type="STRING" id="671072.PL9214430118"/>
<accession>A0A1J1LJC7</accession>
<dbReference type="RefSeq" id="WP_072718904.1">
    <property type="nucleotide sequence ID" value="NZ_LN889796.1"/>
</dbReference>
<keyword evidence="2" id="KW-1185">Reference proteome</keyword>
<proteinExistence type="predicted"/>
<name>A0A1J1LJC7_9CYAN</name>
<gene>
    <name evidence="1" type="ORF">PL9214430118</name>
</gene>
<evidence type="ECO:0000313" key="1">
    <source>
        <dbReference type="EMBL" id="CUR32146.1"/>
    </source>
</evidence>